<keyword evidence="7" id="KW-1185">Reference proteome</keyword>
<dbReference type="PANTHER" id="PTHR11782:SF83">
    <property type="entry name" value="GUANOSINE-DIPHOSPHATASE"/>
    <property type="match status" value="1"/>
</dbReference>
<gene>
    <name evidence="6" type="ORF">BpHYR1_049628</name>
</gene>
<evidence type="ECO:0000256" key="5">
    <source>
        <dbReference type="SAM" id="SignalP"/>
    </source>
</evidence>
<reference evidence="6 7" key="1">
    <citation type="journal article" date="2018" name="Sci. Rep.">
        <title>Genomic signatures of local adaptation to the degree of environmental predictability in rotifers.</title>
        <authorList>
            <person name="Franch-Gras L."/>
            <person name="Hahn C."/>
            <person name="Garcia-Roger E.M."/>
            <person name="Carmona M.J."/>
            <person name="Serra M."/>
            <person name="Gomez A."/>
        </authorList>
    </citation>
    <scope>NUCLEOTIDE SEQUENCE [LARGE SCALE GENOMIC DNA]</scope>
    <source>
        <strain evidence="6">HYR1</strain>
    </source>
</reference>
<comment type="similarity">
    <text evidence="1">Belongs to the GDA1/CD39 NTPase family.</text>
</comment>
<dbReference type="GO" id="GO:0005524">
    <property type="term" value="F:ATP binding"/>
    <property type="evidence" value="ECO:0007669"/>
    <property type="project" value="UniProtKB-KW"/>
</dbReference>
<keyword evidence="4" id="KW-0067">ATP-binding</keyword>
<dbReference type="AlphaFoldDB" id="A0A3M7T2E4"/>
<dbReference type="GO" id="GO:0017111">
    <property type="term" value="F:ribonucleoside triphosphate phosphatase activity"/>
    <property type="evidence" value="ECO:0007669"/>
    <property type="project" value="TreeGrafter"/>
</dbReference>
<dbReference type="STRING" id="10195.A0A3M7T2E4"/>
<dbReference type="GO" id="GO:0045134">
    <property type="term" value="F:UDP phosphatase activity"/>
    <property type="evidence" value="ECO:0007669"/>
    <property type="project" value="TreeGrafter"/>
</dbReference>
<sequence>MLNKIALFFFLVHFNLVRSDINYAIQFDAGSSGTRMYVYEYLNDFKNMLNSNITLRQIGLCRTKGSIISHQFYLDKGIATIKTYTELKHSFSKCMIQARKLVPVAKWNQTLITLKATAGMRLSELSSPSISKTIFHMIRHYFNQSGFLYKNESQVETISGKDEALNAWITANFLANNFHQDSNESTKGVLDLGGASTQISFVPLNQSLMDNLLNKNLFGKNYSVYSQSFLCFGIDQARLVYRTSLINGSNDSASVLSPCMPKNFEKNFQTLDILRSPCGSGSIKNQSTNLSDFNVTLKGSSDFGKCQIEVKNLLSDKKECRTGQDACSFKEIKFPDTKEVEFYAISVFYYTVQASNLLFNSSFDSDIEGFRNVTELLCSFNYEELVARDEIFKADLKLLTKFGINTFENVHFVDKINGYNVGWNLGLFLLQKNTKAKSFFASCQNYQNLVKLFYGVYDTLPTCRIIQRLNFASNAQQSFDSK</sequence>
<dbReference type="Gene3D" id="3.30.420.40">
    <property type="match status" value="1"/>
</dbReference>
<dbReference type="GO" id="GO:0009134">
    <property type="term" value="P:nucleoside diphosphate catabolic process"/>
    <property type="evidence" value="ECO:0007669"/>
    <property type="project" value="TreeGrafter"/>
</dbReference>
<evidence type="ECO:0000256" key="4">
    <source>
        <dbReference type="PIRSR" id="PIRSR600407-2"/>
    </source>
</evidence>
<dbReference type="Pfam" id="PF01150">
    <property type="entry name" value="GDA1_CD39"/>
    <property type="match status" value="1"/>
</dbReference>
<dbReference type="GO" id="GO:0016020">
    <property type="term" value="C:membrane"/>
    <property type="evidence" value="ECO:0007669"/>
    <property type="project" value="TreeGrafter"/>
</dbReference>
<name>A0A3M7T2E4_BRAPC</name>
<evidence type="ECO:0000256" key="2">
    <source>
        <dbReference type="ARBA" id="ARBA00022801"/>
    </source>
</evidence>
<organism evidence="6 7">
    <name type="scientific">Brachionus plicatilis</name>
    <name type="common">Marine rotifer</name>
    <name type="synonym">Brachionus muelleri</name>
    <dbReference type="NCBI Taxonomy" id="10195"/>
    <lineage>
        <taxon>Eukaryota</taxon>
        <taxon>Metazoa</taxon>
        <taxon>Spiralia</taxon>
        <taxon>Gnathifera</taxon>
        <taxon>Rotifera</taxon>
        <taxon>Eurotatoria</taxon>
        <taxon>Monogononta</taxon>
        <taxon>Pseudotrocha</taxon>
        <taxon>Ploima</taxon>
        <taxon>Brachionidae</taxon>
        <taxon>Brachionus</taxon>
    </lineage>
</organism>
<evidence type="ECO:0000256" key="1">
    <source>
        <dbReference type="ARBA" id="ARBA00009283"/>
    </source>
</evidence>
<feature type="binding site" evidence="4">
    <location>
        <begin position="194"/>
        <end position="198"/>
    </location>
    <ligand>
        <name>ATP</name>
        <dbReference type="ChEBI" id="CHEBI:30616"/>
    </ligand>
</feature>
<dbReference type="Gene3D" id="3.30.420.150">
    <property type="entry name" value="Exopolyphosphatase. Domain 2"/>
    <property type="match status" value="1"/>
</dbReference>
<dbReference type="Proteomes" id="UP000276133">
    <property type="component" value="Unassembled WGS sequence"/>
</dbReference>
<dbReference type="InterPro" id="IPR000407">
    <property type="entry name" value="GDA1_CD39_NTPase"/>
</dbReference>
<comment type="caution">
    <text evidence="6">The sequence shown here is derived from an EMBL/GenBank/DDBJ whole genome shotgun (WGS) entry which is preliminary data.</text>
</comment>
<dbReference type="EMBL" id="REGN01000402">
    <property type="protein sequence ID" value="RNA42204.1"/>
    <property type="molecule type" value="Genomic_DNA"/>
</dbReference>
<keyword evidence="4" id="KW-0547">Nucleotide-binding</keyword>
<evidence type="ECO:0000313" key="6">
    <source>
        <dbReference type="EMBL" id="RNA42204.1"/>
    </source>
</evidence>
<dbReference type="GO" id="GO:0004382">
    <property type="term" value="F:GDP phosphatase activity"/>
    <property type="evidence" value="ECO:0007669"/>
    <property type="project" value="TreeGrafter"/>
</dbReference>
<evidence type="ECO:0000256" key="3">
    <source>
        <dbReference type="PIRSR" id="PIRSR600407-1"/>
    </source>
</evidence>
<protein>
    <submittedName>
        <fullName evidence="6">Ectonucleoside triphosphate diphosphohydrolase 1 isoform X1</fullName>
    </submittedName>
</protein>
<feature type="active site" description="Proton acceptor" evidence="3">
    <location>
        <position position="163"/>
    </location>
</feature>
<dbReference type="PANTHER" id="PTHR11782">
    <property type="entry name" value="ADENOSINE/GUANOSINE DIPHOSPHATASE"/>
    <property type="match status" value="1"/>
</dbReference>
<keyword evidence="5" id="KW-0732">Signal</keyword>
<feature type="chain" id="PRO_5017976542" evidence="5">
    <location>
        <begin position="20"/>
        <end position="482"/>
    </location>
</feature>
<dbReference type="OrthoDB" id="6372431at2759"/>
<evidence type="ECO:0000313" key="7">
    <source>
        <dbReference type="Proteomes" id="UP000276133"/>
    </source>
</evidence>
<proteinExistence type="inferred from homology"/>
<feature type="signal peptide" evidence="5">
    <location>
        <begin position="1"/>
        <end position="19"/>
    </location>
</feature>
<accession>A0A3M7T2E4</accession>
<keyword evidence="2 6" id="KW-0378">Hydrolase</keyword>